<dbReference type="Pfam" id="PF08238">
    <property type="entry name" value="Sel1"/>
    <property type="match status" value="3"/>
</dbReference>
<evidence type="ECO:0000313" key="2">
    <source>
        <dbReference type="Proteomes" id="UP000325690"/>
    </source>
</evidence>
<evidence type="ECO:0000313" key="1">
    <source>
        <dbReference type="EMBL" id="KAB7758601.1"/>
    </source>
</evidence>
<organism evidence="1 2">
    <name type="scientific">Mycolicibacterium phlei DSM 43239 = CCUG 21000</name>
    <dbReference type="NCBI Taxonomy" id="1226750"/>
    <lineage>
        <taxon>Bacteria</taxon>
        <taxon>Bacillati</taxon>
        <taxon>Actinomycetota</taxon>
        <taxon>Actinomycetes</taxon>
        <taxon>Mycobacteriales</taxon>
        <taxon>Mycobacteriaceae</taxon>
        <taxon>Mycolicibacterium</taxon>
    </lineage>
</organism>
<dbReference type="Proteomes" id="UP000325690">
    <property type="component" value="Unassembled WGS sequence"/>
</dbReference>
<dbReference type="Gene3D" id="1.25.40.10">
    <property type="entry name" value="Tetratricopeptide repeat domain"/>
    <property type="match status" value="1"/>
</dbReference>
<dbReference type="EMBL" id="ANBP01000005">
    <property type="protein sequence ID" value="KAB7758601.1"/>
    <property type="molecule type" value="Genomic_DNA"/>
</dbReference>
<dbReference type="SUPFAM" id="SSF81901">
    <property type="entry name" value="HCP-like"/>
    <property type="match status" value="1"/>
</dbReference>
<accession>A0A5N5V9N4</accession>
<sequence length="143" mass="15716">MDRPAWRAERGLDVAAYRRAAVGGSVEAMANLGALYLDRMEPPNVDAARYWLEPGARAGNIGAMVRLGFLCMEHLGEFDTARLWLTSAAQAGDAYAMHNLGILYSRSDPPDFDAAREWFTRAVGSGNVVSAIVLRNLERYQPV</sequence>
<comment type="caution">
    <text evidence="1">The sequence shown here is derived from an EMBL/GenBank/DDBJ whole genome shotgun (WGS) entry which is preliminary data.</text>
</comment>
<dbReference type="InterPro" id="IPR011990">
    <property type="entry name" value="TPR-like_helical_dom_sf"/>
</dbReference>
<dbReference type="PANTHER" id="PTHR11102:SF160">
    <property type="entry name" value="ERAD-ASSOCIATED E3 UBIQUITIN-PROTEIN LIGASE COMPONENT HRD3"/>
    <property type="match status" value="1"/>
</dbReference>
<dbReference type="InterPro" id="IPR050767">
    <property type="entry name" value="Sel1_AlgK"/>
</dbReference>
<dbReference type="PANTHER" id="PTHR11102">
    <property type="entry name" value="SEL-1-LIKE PROTEIN"/>
    <property type="match status" value="1"/>
</dbReference>
<reference evidence="1 2" key="1">
    <citation type="submission" date="2012-10" db="EMBL/GenBank/DDBJ databases">
        <title>The draft sequence of the Mycobacterium pheli genome.</title>
        <authorList>
            <person name="Pettersson B.M.F."/>
            <person name="Das S."/>
            <person name="Dasgupta S."/>
            <person name="Bhattacharya A."/>
            <person name="Kirsebom L.A."/>
        </authorList>
    </citation>
    <scope>NUCLEOTIDE SEQUENCE [LARGE SCALE GENOMIC DNA]</scope>
    <source>
        <strain evidence="1 2">CCUG 21000</strain>
    </source>
</reference>
<gene>
    <name evidence="1" type="ORF">MPHL21000_06115</name>
</gene>
<protein>
    <recommendedName>
        <fullName evidence="3">Sel1 repeat family protein</fullName>
    </recommendedName>
</protein>
<keyword evidence="2" id="KW-1185">Reference proteome</keyword>
<name>A0A5N5V9N4_MYCPH</name>
<proteinExistence type="predicted"/>
<evidence type="ECO:0008006" key="3">
    <source>
        <dbReference type="Google" id="ProtNLM"/>
    </source>
</evidence>
<dbReference type="AlphaFoldDB" id="A0A5N5V9N4"/>
<dbReference type="SMART" id="SM00671">
    <property type="entry name" value="SEL1"/>
    <property type="match status" value="3"/>
</dbReference>
<dbReference type="InterPro" id="IPR006597">
    <property type="entry name" value="Sel1-like"/>
</dbReference>